<organism evidence="1 2">
    <name type="scientific">Paenibacillus urinalis</name>
    <dbReference type="NCBI Taxonomy" id="521520"/>
    <lineage>
        <taxon>Bacteria</taxon>
        <taxon>Bacillati</taxon>
        <taxon>Bacillota</taxon>
        <taxon>Bacilli</taxon>
        <taxon>Bacillales</taxon>
        <taxon>Paenibacillaceae</taxon>
        <taxon>Paenibacillus</taxon>
    </lineage>
</organism>
<geneLocation type="plasmid" evidence="1 2">
    <name>unnamed2</name>
</geneLocation>
<gene>
    <name evidence="1" type="ORF">PUW23_26445</name>
</gene>
<evidence type="ECO:0000313" key="1">
    <source>
        <dbReference type="EMBL" id="WDH85508.1"/>
    </source>
</evidence>
<protein>
    <submittedName>
        <fullName evidence="1">DUF2538 family protein</fullName>
    </submittedName>
</protein>
<accession>A0AAX3N8H0</accession>
<proteinExistence type="predicted"/>
<reference evidence="1" key="1">
    <citation type="submission" date="2023-02" db="EMBL/GenBank/DDBJ databases">
        <title>Pathogen: clinical or host-associated sample.</title>
        <authorList>
            <person name="Hergert J."/>
            <person name="Casey R."/>
            <person name="Wagner J."/>
            <person name="Young E.L."/>
            <person name="Oakeson K.F."/>
        </authorList>
    </citation>
    <scope>NUCLEOTIDE SEQUENCE</scope>
    <source>
        <strain evidence="1">2022CK-00830</strain>
        <plasmid evidence="1">unnamed2</plasmid>
    </source>
</reference>
<dbReference type="Proteomes" id="UP001220962">
    <property type="component" value="Plasmid unnamed2"/>
</dbReference>
<dbReference type="AlphaFoldDB" id="A0AAX3N8H0"/>
<keyword evidence="1" id="KW-0614">Plasmid</keyword>
<dbReference type="Pfam" id="PF10804">
    <property type="entry name" value="DUF2538"/>
    <property type="match status" value="1"/>
</dbReference>
<dbReference type="EMBL" id="CP118103">
    <property type="protein sequence ID" value="WDH85508.1"/>
    <property type="molecule type" value="Genomic_DNA"/>
</dbReference>
<sequence>MYFVNDAHQSNYYKLVEFYHSVNDPEYKSLCYILALPEIYNRTSGKFGDEGPMEWMYKFQDKEVEVEDILTKKKNVIIERTYEEDESGNGIETEAYSTLSSGYRKLILLGANLFNSSYDDFNLCDALRTWDNELIKVYQQAVLVRLDREVN</sequence>
<dbReference type="InterPro" id="IPR024469">
    <property type="entry name" value="DUF2538"/>
</dbReference>
<name>A0AAX3N8H0_9BACL</name>
<evidence type="ECO:0000313" key="2">
    <source>
        <dbReference type="Proteomes" id="UP001220962"/>
    </source>
</evidence>
<dbReference type="RefSeq" id="WP_047914406.1">
    <property type="nucleotide sequence ID" value="NZ_CP118103.1"/>
</dbReference>